<accession>A0A9X4C4S6</accession>
<dbReference type="AlphaFoldDB" id="A0A9X4C4S6"/>
<dbReference type="SUPFAM" id="SSF51735">
    <property type="entry name" value="NAD(P)-binding Rossmann-fold domains"/>
    <property type="match status" value="1"/>
</dbReference>
<dbReference type="EMBL" id="JAMDHA010000023">
    <property type="protein sequence ID" value="MDD1009923.1"/>
    <property type="molecule type" value="Genomic_DNA"/>
</dbReference>
<evidence type="ECO:0000313" key="3">
    <source>
        <dbReference type="Proteomes" id="UP001148185"/>
    </source>
</evidence>
<feature type="domain" description="NAD-dependent epimerase/dehydratase" evidence="1">
    <location>
        <begin position="3"/>
        <end position="194"/>
    </location>
</feature>
<dbReference type="GO" id="GO:0044877">
    <property type="term" value="F:protein-containing complex binding"/>
    <property type="evidence" value="ECO:0007669"/>
    <property type="project" value="TreeGrafter"/>
</dbReference>
<evidence type="ECO:0000313" key="2">
    <source>
        <dbReference type="EMBL" id="MDD1009923.1"/>
    </source>
</evidence>
<dbReference type="PANTHER" id="PTHR12126:SF11">
    <property type="entry name" value="NADH DEHYDROGENASE [UBIQUINONE] 1 ALPHA SUBCOMPLEX SUBUNIT 9, MITOCHONDRIAL"/>
    <property type="match status" value="1"/>
</dbReference>
<reference evidence="2 3" key="1">
    <citation type="submission" date="2022-05" db="EMBL/GenBank/DDBJ databases">
        <title>Novel Pseudomonas spp. Isolated from a Rainbow Trout Aquaculture Facility.</title>
        <authorList>
            <person name="Testerman T."/>
            <person name="Graf J."/>
        </authorList>
    </citation>
    <scope>NUCLEOTIDE SEQUENCE [LARGE SCALE GENOMIC DNA]</scope>
    <source>
        <strain evidence="2 3">ID1042</strain>
    </source>
</reference>
<name>A0A9X4C4S6_9PSED</name>
<dbReference type="Gene3D" id="3.40.50.720">
    <property type="entry name" value="NAD(P)-binding Rossmann-like Domain"/>
    <property type="match status" value="1"/>
</dbReference>
<dbReference type="InterPro" id="IPR036291">
    <property type="entry name" value="NAD(P)-bd_dom_sf"/>
</dbReference>
<dbReference type="InterPro" id="IPR001509">
    <property type="entry name" value="Epimerase_deHydtase"/>
</dbReference>
<proteinExistence type="predicted"/>
<protein>
    <submittedName>
        <fullName evidence="2">Sugar nucleotide-binding protein</fullName>
    </submittedName>
</protein>
<dbReference type="PANTHER" id="PTHR12126">
    <property type="entry name" value="NADH-UBIQUINONE OXIDOREDUCTASE 39 KDA SUBUNIT-RELATED"/>
    <property type="match status" value="1"/>
</dbReference>
<dbReference type="Pfam" id="PF01370">
    <property type="entry name" value="Epimerase"/>
    <property type="match status" value="1"/>
</dbReference>
<evidence type="ECO:0000259" key="1">
    <source>
        <dbReference type="Pfam" id="PF01370"/>
    </source>
</evidence>
<sequence>MKILITGASGYIGERLAALAFKEGHEVYAASRKQAQPRYKWLPYDLSSPTLDIPEGTCALVHLAADTSHNKNTSAEIEIEATRTLIREAQLSQSKLIFISSQTASRNAPTSYGRTKWHIEQDVIAAGGVVIRPGQVYGGNERGLFGTLTSLVRRFPAVPLLLPAPSIQPIHVDDLAIAILTVAKSTDLKGQVLSLGAKAPVSFGKFLQHIATYKLHQSRLPIPMPVALFSLVTAILGKKITARLGLDRLFSLLKLQPMSTEESLQRVGLILRPLAYGMHPSGNGRRRCLLVEGKTLLTYVLKVAPERGLLKRYLQAVETLGDGHAVMNSRLLITFPGAITLIDNRAFLQQEFAKELSWRLQIATNLAEASPQGANAFLGLQQSGGFFRTFFALGLTVVKEVSWRLLAVFINPLFLKHQLERKIARDT</sequence>
<dbReference type="InterPro" id="IPR051207">
    <property type="entry name" value="ComplexI_NDUFA9_subunit"/>
</dbReference>
<dbReference type="RefSeq" id="WP_273877692.1">
    <property type="nucleotide sequence ID" value="NZ_JAMDHA010000023.1"/>
</dbReference>
<comment type="caution">
    <text evidence="2">The sequence shown here is derived from an EMBL/GenBank/DDBJ whole genome shotgun (WGS) entry which is preliminary data.</text>
</comment>
<gene>
    <name evidence="2" type="ORF">M5G27_20815</name>
</gene>
<organism evidence="2 3">
    <name type="scientific">Pseudomonas shahriarae</name>
    <dbReference type="NCBI Taxonomy" id="2745512"/>
    <lineage>
        <taxon>Bacteria</taxon>
        <taxon>Pseudomonadati</taxon>
        <taxon>Pseudomonadota</taxon>
        <taxon>Gammaproteobacteria</taxon>
        <taxon>Pseudomonadales</taxon>
        <taxon>Pseudomonadaceae</taxon>
        <taxon>Pseudomonas</taxon>
    </lineage>
</organism>
<keyword evidence="3" id="KW-1185">Reference proteome</keyword>
<dbReference type="Proteomes" id="UP001148185">
    <property type="component" value="Unassembled WGS sequence"/>
</dbReference>